<reference evidence="2" key="1">
    <citation type="journal article" date="2011" name="PLoS Genet.">
        <title>Genomic analysis of the necrotrophic fungal pathogens Sclerotinia sclerotiorum and Botrytis cinerea.</title>
        <authorList>
            <person name="Amselem J."/>
            <person name="Cuomo C.A."/>
            <person name="van Kan J.A."/>
            <person name="Viaud M."/>
            <person name="Benito E.P."/>
            <person name="Couloux A."/>
            <person name="Coutinho P.M."/>
            <person name="de Vries R.P."/>
            <person name="Dyer P.S."/>
            <person name="Fillinger S."/>
            <person name="Fournier E."/>
            <person name="Gout L."/>
            <person name="Hahn M."/>
            <person name="Kohn L."/>
            <person name="Lapalu N."/>
            <person name="Plummer K.M."/>
            <person name="Pradier J.M."/>
            <person name="Quevillon E."/>
            <person name="Sharon A."/>
            <person name="Simon A."/>
            <person name="ten Have A."/>
            <person name="Tudzynski B."/>
            <person name="Tudzynski P."/>
            <person name="Wincker P."/>
            <person name="Andrew M."/>
            <person name="Anthouard V."/>
            <person name="Beever R.E."/>
            <person name="Beffa R."/>
            <person name="Benoit I."/>
            <person name="Bouzid O."/>
            <person name="Brault B."/>
            <person name="Chen Z."/>
            <person name="Choquer M."/>
            <person name="Collemare J."/>
            <person name="Cotton P."/>
            <person name="Danchin E.G."/>
            <person name="Da Silva C."/>
            <person name="Gautier A."/>
            <person name="Giraud C."/>
            <person name="Giraud T."/>
            <person name="Gonzalez C."/>
            <person name="Grossetete S."/>
            <person name="Guldener U."/>
            <person name="Henrissat B."/>
            <person name="Howlett B.J."/>
            <person name="Kodira C."/>
            <person name="Kretschmer M."/>
            <person name="Lappartient A."/>
            <person name="Leroch M."/>
            <person name="Levis C."/>
            <person name="Mauceli E."/>
            <person name="Neuveglise C."/>
            <person name="Oeser B."/>
            <person name="Pearson M."/>
            <person name="Poulain J."/>
            <person name="Poussereau N."/>
            <person name="Quesneville H."/>
            <person name="Rascle C."/>
            <person name="Schumacher J."/>
            <person name="Segurens B."/>
            <person name="Sexton A."/>
            <person name="Silva E."/>
            <person name="Sirven C."/>
            <person name="Soanes D.M."/>
            <person name="Talbot N.J."/>
            <person name="Templeton M."/>
            <person name="Yandava C."/>
            <person name="Yarden O."/>
            <person name="Zeng Q."/>
            <person name="Rollins J.A."/>
            <person name="Lebrun M.H."/>
            <person name="Dickman M."/>
        </authorList>
    </citation>
    <scope>NUCLEOTIDE SEQUENCE [LARGE SCALE GENOMIC DNA]</scope>
    <source>
        <strain evidence="2">T4</strain>
    </source>
</reference>
<accession>G2XWA6</accession>
<evidence type="ECO:0000313" key="1">
    <source>
        <dbReference type="EMBL" id="CCD44776.1"/>
    </source>
</evidence>
<dbReference type="AlphaFoldDB" id="G2XWA6"/>
<organism evidence="1 2">
    <name type="scientific">Botryotinia fuckeliana (strain T4)</name>
    <name type="common">Noble rot fungus</name>
    <name type="synonym">Botrytis cinerea</name>
    <dbReference type="NCBI Taxonomy" id="999810"/>
    <lineage>
        <taxon>Eukaryota</taxon>
        <taxon>Fungi</taxon>
        <taxon>Dikarya</taxon>
        <taxon>Ascomycota</taxon>
        <taxon>Pezizomycotina</taxon>
        <taxon>Leotiomycetes</taxon>
        <taxon>Helotiales</taxon>
        <taxon>Sclerotiniaceae</taxon>
        <taxon>Botrytis</taxon>
    </lineage>
</organism>
<proteinExistence type="predicted"/>
<protein>
    <submittedName>
        <fullName evidence="1">Uncharacterized protein</fullName>
    </submittedName>
</protein>
<sequence>MAEFRFANEIYEVGLQDHRHIIERGEFQPARKCELAVGCGSHAYLQAKQALSSHTKHPQNVFP</sequence>
<name>G2XWA6_BOTF4</name>
<evidence type="ECO:0000313" key="2">
    <source>
        <dbReference type="Proteomes" id="UP000008177"/>
    </source>
</evidence>
<gene>
    <name evidence="1" type="ORF">BofuT4_uP056770.1</name>
</gene>
<dbReference type="HOGENOM" id="CLU_2885497_0_0_1"/>
<dbReference type="InParanoid" id="G2XWA6"/>
<dbReference type="Proteomes" id="UP000008177">
    <property type="component" value="Unplaced contigs"/>
</dbReference>
<dbReference type="EMBL" id="FQ790271">
    <property type="protein sequence ID" value="CCD44776.1"/>
    <property type="molecule type" value="Genomic_DNA"/>
</dbReference>